<proteinExistence type="inferred from homology"/>
<keyword evidence="6" id="KW-0479">Metal-binding</keyword>
<evidence type="ECO:0000256" key="3">
    <source>
        <dbReference type="ARBA" id="ARBA00012030"/>
    </source>
</evidence>
<evidence type="ECO:0000256" key="6">
    <source>
        <dbReference type="ARBA" id="ARBA00022723"/>
    </source>
</evidence>
<keyword evidence="9" id="KW-0408">Iron</keyword>
<gene>
    <name evidence="13" type="ORF">UT84_C0014G0005</name>
</gene>
<dbReference type="GO" id="GO:0051539">
    <property type="term" value="F:4 iron, 4 sulfur cluster binding"/>
    <property type="evidence" value="ECO:0007669"/>
    <property type="project" value="UniProtKB-KW"/>
</dbReference>
<evidence type="ECO:0000313" key="13">
    <source>
        <dbReference type="EMBL" id="KKR50157.1"/>
    </source>
</evidence>
<evidence type="ECO:0000256" key="4">
    <source>
        <dbReference type="ARBA" id="ARBA00019403"/>
    </source>
</evidence>
<dbReference type="PANTHER" id="PTHR33693">
    <property type="entry name" value="TYPE-5 URACIL-DNA GLYCOSYLASE"/>
    <property type="match status" value="1"/>
</dbReference>
<reference evidence="13 14" key="1">
    <citation type="journal article" date="2015" name="Nature">
        <title>rRNA introns, odd ribosomes, and small enigmatic genomes across a large radiation of phyla.</title>
        <authorList>
            <person name="Brown C.T."/>
            <person name="Hug L.A."/>
            <person name="Thomas B.C."/>
            <person name="Sharon I."/>
            <person name="Castelle C.J."/>
            <person name="Singh A."/>
            <person name="Wilkins M.J."/>
            <person name="Williams K.H."/>
            <person name="Banfield J.F."/>
        </authorList>
    </citation>
    <scope>NUCLEOTIDE SEQUENCE [LARGE SCALE GENOMIC DNA]</scope>
</reference>
<dbReference type="InterPro" id="IPR051536">
    <property type="entry name" value="UDG_Type-4/5"/>
</dbReference>
<dbReference type="InterPro" id="IPR036895">
    <property type="entry name" value="Uracil-DNA_glycosylase-like_sf"/>
</dbReference>
<dbReference type="Gene3D" id="3.40.470.10">
    <property type="entry name" value="Uracil-DNA glycosylase-like domain"/>
    <property type="match status" value="1"/>
</dbReference>
<evidence type="ECO:0000256" key="1">
    <source>
        <dbReference type="ARBA" id="ARBA00001400"/>
    </source>
</evidence>
<dbReference type="Proteomes" id="UP000034531">
    <property type="component" value="Unassembled WGS sequence"/>
</dbReference>
<dbReference type="Pfam" id="PF03167">
    <property type="entry name" value="UDG"/>
    <property type="match status" value="1"/>
</dbReference>
<dbReference type="PATRIC" id="fig|1618405.3.peg.587"/>
<dbReference type="GO" id="GO:0006281">
    <property type="term" value="P:DNA repair"/>
    <property type="evidence" value="ECO:0007669"/>
    <property type="project" value="UniProtKB-KW"/>
</dbReference>
<name>A0A0G0UJ04_9BACT</name>
<comment type="similarity">
    <text evidence="2">Belongs to the uracil-DNA glycosylase (UDG) superfamily. Type 4 (UDGa) family.</text>
</comment>
<keyword evidence="7" id="KW-0227">DNA damage</keyword>
<dbReference type="SMART" id="SM00986">
    <property type="entry name" value="UDG"/>
    <property type="match status" value="1"/>
</dbReference>
<dbReference type="EMBL" id="LBYI01000014">
    <property type="protein sequence ID" value="KKR50157.1"/>
    <property type="molecule type" value="Genomic_DNA"/>
</dbReference>
<dbReference type="EC" id="3.2.2.27" evidence="3"/>
<comment type="caution">
    <text evidence="13">The sequence shown here is derived from an EMBL/GenBank/DDBJ whole genome shotgun (WGS) entry which is preliminary data.</text>
</comment>
<accession>A0A0G0UJ04</accession>
<dbReference type="PANTHER" id="PTHR33693:SF1">
    <property type="entry name" value="TYPE-4 URACIL-DNA GLYCOSYLASE"/>
    <property type="match status" value="1"/>
</dbReference>
<dbReference type="AlphaFoldDB" id="A0A0G0UJ04"/>
<sequence>MSKRELLNDLKKRMEDDKSLPLRTGATQLVFGEGNPDAQVYFLGEAPGYYEDREGRPFVGQAGKLLDQLIESIGFSRSEVYISNVVRFRPPANRDPEPDEIAAFSAYVDEEIEIINPRIIVTLGRFSMAKFLPDTKISAVHGKVYKVGWNNKKQVVVPMYHPAAALRSTAILVAIKGDFQIIKKALNDDLEFMEKDAGADDVKDEGKQLDLFI</sequence>
<keyword evidence="5" id="KW-0004">4Fe-4S</keyword>
<dbReference type="CDD" id="cd10030">
    <property type="entry name" value="UDG-F4_TTUDGA_SPO1dp_like"/>
    <property type="match status" value="1"/>
</dbReference>
<comment type="catalytic activity">
    <reaction evidence="1">
        <text>Hydrolyzes single-stranded DNA or mismatched double-stranded DNA and polynucleotides, releasing free uracil.</text>
        <dbReference type="EC" id="3.2.2.27"/>
    </reaction>
</comment>
<organism evidence="13 14">
    <name type="scientific">Candidatus Curtissbacteria bacterium GW2011_GWA1_40_16</name>
    <dbReference type="NCBI Taxonomy" id="1618405"/>
    <lineage>
        <taxon>Bacteria</taxon>
        <taxon>Candidatus Curtissiibacteriota</taxon>
    </lineage>
</organism>
<keyword evidence="11" id="KW-0234">DNA repair</keyword>
<evidence type="ECO:0000256" key="11">
    <source>
        <dbReference type="ARBA" id="ARBA00023204"/>
    </source>
</evidence>
<dbReference type="GO" id="GO:0046872">
    <property type="term" value="F:metal ion binding"/>
    <property type="evidence" value="ECO:0007669"/>
    <property type="project" value="UniProtKB-KW"/>
</dbReference>
<dbReference type="SMART" id="SM00987">
    <property type="entry name" value="UreE_C"/>
    <property type="match status" value="1"/>
</dbReference>
<keyword evidence="10" id="KW-0411">Iron-sulfur</keyword>
<dbReference type="SUPFAM" id="SSF52141">
    <property type="entry name" value="Uracil-DNA glycosylase-like"/>
    <property type="match status" value="1"/>
</dbReference>
<evidence type="ECO:0000313" key="14">
    <source>
        <dbReference type="Proteomes" id="UP000034531"/>
    </source>
</evidence>
<feature type="domain" description="Uracil-DNA glycosylase-like" evidence="12">
    <location>
        <begin position="31"/>
        <end position="176"/>
    </location>
</feature>
<dbReference type="NCBIfam" id="TIGR00758">
    <property type="entry name" value="UDG_fam4"/>
    <property type="match status" value="1"/>
</dbReference>
<evidence type="ECO:0000259" key="12">
    <source>
        <dbReference type="SMART" id="SM00986"/>
    </source>
</evidence>
<evidence type="ECO:0000256" key="2">
    <source>
        <dbReference type="ARBA" id="ARBA00006521"/>
    </source>
</evidence>
<dbReference type="InterPro" id="IPR005273">
    <property type="entry name" value="Ura-DNA_glyco_family4"/>
</dbReference>
<dbReference type="InterPro" id="IPR005122">
    <property type="entry name" value="Uracil-DNA_glycosylase-like"/>
</dbReference>
<evidence type="ECO:0000256" key="8">
    <source>
        <dbReference type="ARBA" id="ARBA00022801"/>
    </source>
</evidence>
<dbReference type="GO" id="GO:0004844">
    <property type="term" value="F:uracil DNA N-glycosylase activity"/>
    <property type="evidence" value="ECO:0007669"/>
    <property type="project" value="UniProtKB-EC"/>
</dbReference>
<keyword evidence="8" id="KW-0378">Hydrolase</keyword>
<evidence type="ECO:0000256" key="5">
    <source>
        <dbReference type="ARBA" id="ARBA00022485"/>
    </source>
</evidence>
<evidence type="ECO:0000256" key="9">
    <source>
        <dbReference type="ARBA" id="ARBA00023004"/>
    </source>
</evidence>
<evidence type="ECO:0000256" key="10">
    <source>
        <dbReference type="ARBA" id="ARBA00023014"/>
    </source>
</evidence>
<protein>
    <recommendedName>
        <fullName evidence="4">Type-4 uracil-DNA glycosylase</fullName>
        <ecNumber evidence="3">3.2.2.27</ecNumber>
    </recommendedName>
</protein>
<evidence type="ECO:0000256" key="7">
    <source>
        <dbReference type="ARBA" id="ARBA00022763"/>
    </source>
</evidence>